<evidence type="ECO:0000313" key="1">
    <source>
        <dbReference type="EMBL" id="CAP53692.1"/>
    </source>
</evidence>
<sequence>MLNRNSAQRFTESIEFNERGVTTFSYKELSGLSIRQAYAILSLLGIQDATASVPGLRVESEVDRAILSASSSLIQPAASKDPEVDYGDYRCAGR</sequence>
<organism evidence="1 2">
    <name type="scientific">Xanthomonas campestris pv. campestris (strain B100)</name>
    <dbReference type="NCBI Taxonomy" id="509169"/>
    <lineage>
        <taxon>Bacteria</taxon>
        <taxon>Pseudomonadati</taxon>
        <taxon>Pseudomonadota</taxon>
        <taxon>Gammaproteobacteria</taxon>
        <taxon>Lysobacterales</taxon>
        <taxon>Lysobacteraceae</taxon>
        <taxon>Xanthomonas</taxon>
    </lineage>
</organism>
<accession>B0RZ06</accession>
<reference evidence="1 2" key="1">
    <citation type="journal article" date="2008" name="J. Biotechnol.">
        <title>The genome of Xanthomonas campestris pv. campestris B100 and its use for the reconstruction of metabolic pathways involved in xanthan biosynthesis.</title>
        <authorList>
            <person name="Vorholter F.J."/>
            <person name="Schneiker S."/>
            <person name="Goesmann A."/>
            <person name="Krause L."/>
            <person name="Bekel T."/>
            <person name="Kaiser O."/>
            <person name="Linke B."/>
            <person name="Patschkowski T."/>
            <person name="Ruckert C."/>
            <person name="Schmid J."/>
            <person name="Sidhu V.K."/>
            <person name="Sieber V."/>
            <person name="Tauch A."/>
            <person name="Watt S.A."/>
            <person name="Weisshaar B."/>
            <person name="Becker A."/>
            <person name="Niehaus K."/>
            <person name="Puhler A."/>
        </authorList>
    </citation>
    <scope>NUCLEOTIDE SEQUENCE [LARGE SCALE GENOMIC DNA]</scope>
    <source>
        <strain evidence="1 2">B100</strain>
    </source>
</reference>
<name>B0RZ06_XANCB</name>
<dbReference type="Proteomes" id="UP000001188">
    <property type="component" value="Chromosome"/>
</dbReference>
<dbReference type="EMBL" id="AM920689">
    <property type="protein sequence ID" value="CAP53692.1"/>
    <property type="molecule type" value="Genomic_DNA"/>
</dbReference>
<protein>
    <submittedName>
        <fullName evidence="1">Uncharacterized protein</fullName>
    </submittedName>
</protein>
<dbReference type="KEGG" id="xca:xcc-b100_4322"/>
<proteinExistence type="predicted"/>
<evidence type="ECO:0000313" key="2">
    <source>
        <dbReference type="Proteomes" id="UP000001188"/>
    </source>
</evidence>
<gene>
    <name evidence="1" type="ORF">XCCB100_4322</name>
</gene>
<dbReference type="AlphaFoldDB" id="B0RZ06"/>
<dbReference type="HOGENOM" id="CLU_2385387_0_0_6"/>